<feature type="region of interest" description="Disordered" evidence="1">
    <location>
        <begin position="1"/>
        <end position="26"/>
    </location>
</feature>
<protein>
    <submittedName>
        <fullName evidence="2">Uncharacterized protein</fullName>
    </submittedName>
</protein>
<dbReference type="GeneID" id="70080748"/>
<dbReference type="RefSeq" id="YP_010246211.1">
    <property type="nucleotide sequence ID" value="NC_060133.1"/>
</dbReference>
<keyword evidence="3" id="KW-1185">Reference proteome</keyword>
<feature type="compositionally biased region" description="Basic residues" evidence="1">
    <location>
        <begin position="1"/>
        <end position="14"/>
    </location>
</feature>
<proteinExistence type="predicted"/>
<dbReference type="EMBL" id="MT658805">
    <property type="protein sequence ID" value="QNJ57137.1"/>
    <property type="molecule type" value="Genomic_DNA"/>
</dbReference>
<dbReference type="Proteomes" id="UP000515957">
    <property type="component" value="Segment"/>
</dbReference>
<evidence type="ECO:0000256" key="1">
    <source>
        <dbReference type="SAM" id="MobiDB-lite"/>
    </source>
</evidence>
<gene>
    <name evidence="2" type="primary">103</name>
    <name evidence="2" type="ORF">SEA_RABBITRUN_103</name>
</gene>
<reference evidence="2 3" key="1">
    <citation type="submission" date="2020-06" db="EMBL/GenBank/DDBJ databases">
        <authorList>
            <person name="Herren C.D."/>
            <person name="Smith Caldas M."/>
            <person name="Brooke G.M."/>
            <person name="Cabrera L.J."/>
            <person name="Caudill C.B."/>
            <person name="Ewell K.O."/>
            <person name="Haas C.L."/>
            <person name="Shapland G.L."/>
            <person name="Sitek C.J."/>
            <person name="Thompson J.S."/>
            <person name="Pollenz R.S."/>
            <person name="Garlena R.A."/>
            <person name="Russell D.A."/>
            <person name="Pope W.H."/>
            <person name="Jacobs-Sera D."/>
            <person name="Hatfull G.F."/>
        </authorList>
    </citation>
    <scope>NUCLEOTIDE SEQUENCE [LARGE SCALE GENOMIC DNA]</scope>
</reference>
<organism evidence="2 3">
    <name type="scientific">Gordonia phage Rabbitrun</name>
    <dbReference type="NCBI Taxonomy" id="2762280"/>
    <lineage>
        <taxon>Viruses</taxon>
        <taxon>Duplodnaviria</taxon>
        <taxon>Heunggongvirae</taxon>
        <taxon>Uroviricota</taxon>
        <taxon>Caudoviricetes</taxon>
        <taxon>Deeyouvirinae</taxon>
        <taxon>Nevillevirus</taxon>
        <taxon>Nevillevirus rabbitrun</taxon>
    </lineage>
</organism>
<evidence type="ECO:0000313" key="3">
    <source>
        <dbReference type="Proteomes" id="UP000515957"/>
    </source>
</evidence>
<dbReference type="KEGG" id="vg:70080748"/>
<name>A0A7G8LIR5_9CAUD</name>
<accession>A0A7G8LIR5</accession>
<evidence type="ECO:0000313" key="2">
    <source>
        <dbReference type="EMBL" id="QNJ57137.1"/>
    </source>
</evidence>
<sequence length="98" mass="10510">MVARKRNGTGRKKPMALNPPQLADPNAIDDLPHLEALRRLSAISAYTFANATQADSDVNSMATKGCWAPPIEHGTYKPGHTPSGAYARLIGLLTKGKK</sequence>